<organism evidence="6 7">
    <name type="scientific">Curvularia kusanoi</name>
    <name type="common">Cochliobolus kusanoi</name>
    <dbReference type="NCBI Taxonomy" id="90978"/>
    <lineage>
        <taxon>Eukaryota</taxon>
        <taxon>Fungi</taxon>
        <taxon>Dikarya</taxon>
        <taxon>Ascomycota</taxon>
        <taxon>Pezizomycotina</taxon>
        <taxon>Dothideomycetes</taxon>
        <taxon>Pleosporomycetidae</taxon>
        <taxon>Pleosporales</taxon>
        <taxon>Pleosporineae</taxon>
        <taxon>Pleosporaceae</taxon>
        <taxon>Curvularia</taxon>
    </lineage>
</organism>
<feature type="transmembrane region" description="Helical" evidence="4">
    <location>
        <begin position="129"/>
        <end position="151"/>
    </location>
</feature>
<dbReference type="PANTHER" id="PTHR11360">
    <property type="entry name" value="MONOCARBOXYLATE TRANSPORTER"/>
    <property type="match status" value="1"/>
</dbReference>
<comment type="caution">
    <text evidence="6">The sequence shown here is derived from an EMBL/GenBank/DDBJ whole genome shotgun (WGS) entry which is preliminary data.</text>
</comment>
<evidence type="ECO:0000259" key="5">
    <source>
        <dbReference type="PROSITE" id="PS50850"/>
    </source>
</evidence>
<feature type="transmembrane region" description="Helical" evidence="4">
    <location>
        <begin position="355"/>
        <end position="378"/>
    </location>
</feature>
<dbReference type="SUPFAM" id="SSF103473">
    <property type="entry name" value="MFS general substrate transporter"/>
    <property type="match status" value="1"/>
</dbReference>
<reference evidence="6" key="1">
    <citation type="submission" date="2019-04" db="EMBL/GenBank/DDBJ databases">
        <title>Sequencing of skin fungus with MAO and IRED activity.</title>
        <authorList>
            <person name="Marsaioli A.J."/>
            <person name="Bonatto J.M.C."/>
            <person name="Reis Junior O."/>
        </authorList>
    </citation>
    <scope>NUCLEOTIDE SEQUENCE</scope>
    <source>
        <strain evidence="6">30M1</strain>
    </source>
</reference>
<feature type="transmembrane region" description="Helical" evidence="4">
    <location>
        <begin position="295"/>
        <end position="314"/>
    </location>
</feature>
<dbReference type="InterPro" id="IPR036259">
    <property type="entry name" value="MFS_trans_sf"/>
</dbReference>
<proteinExistence type="inferred from homology"/>
<comment type="similarity">
    <text evidence="2">Belongs to the major facilitator superfamily. Monocarboxylate porter (TC 2.A.1.13) family.</text>
</comment>
<feature type="transmembrane region" description="Helical" evidence="4">
    <location>
        <begin position="390"/>
        <end position="410"/>
    </location>
</feature>
<keyword evidence="4" id="KW-0812">Transmembrane</keyword>
<evidence type="ECO:0000256" key="3">
    <source>
        <dbReference type="SAM" id="MobiDB-lite"/>
    </source>
</evidence>
<protein>
    <recommendedName>
        <fullName evidence="5">Major facilitator superfamily (MFS) profile domain-containing protein</fullName>
    </recommendedName>
</protein>
<dbReference type="PROSITE" id="PS50850">
    <property type="entry name" value="MFS"/>
    <property type="match status" value="1"/>
</dbReference>
<evidence type="ECO:0000256" key="1">
    <source>
        <dbReference type="ARBA" id="ARBA00004141"/>
    </source>
</evidence>
<dbReference type="OrthoDB" id="6509908at2759"/>
<dbReference type="AlphaFoldDB" id="A0A9P4TG49"/>
<name>A0A9P4TG49_CURKU</name>
<feature type="transmembrane region" description="Helical" evidence="4">
    <location>
        <begin position="163"/>
        <end position="183"/>
    </location>
</feature>
<dbReference type="Pfam" id="PF07690">
    <property type="entry name" value="MFS_1"/>
    <property type="match status" value="2"/>
</dbReference>
<feature type="region of interest" description="Disordered" evidence="3">
    <location>
        <begin position="1"/>
        <end position="23"/>
    </location>
</feature>
<evidence type="ECO:0000313" key="6">
    <source>
        <dbReference type="EMBL" id="KAF3004198.1"/>
    </source>
</evidence>
<dbReference type="EMBL" id="SWKU01000008">
    <property type="protein sequence ID" value="KAF3004198.1"/>
    <property type="molecule type" value="Genomic_DNA"/>
</dbReference>
<feature type="transmembrane region" description="Helical" evidence="4">
    <location>
        <begin position="320"/>
        <end position="343"/>
    </location>
</feature>
<keyword evidence="4" id="KW-1133">Transmembrane helix</keyword>
<feature type="domain" description="Major facilitator superfamily (MFS) profile" evidence="5">
    <location>
        <begin position="225"/>
        <end position="419"/>
    </location>
</feature>
<evidence type="ECO:0000313" key="7">
    <source>
        <dbReference type="Proteomes" id="UP000801428"/>
    </source>
</evidence>
<dbReference type="InterPro" id="IPR011701">
    <property type="entry name" value="MFS"/>
</dbReference>
<comment type="subcellular location">
    <subcellularLocation>
        <location evidence="1">Membrane</location>
        <topology evidence="1">Multi-pass membrane protein</topology>
    </subcellularLocation>
</comment>
<evidence type="ECO:0000256" key="4">
    <source>
        <dbReference type="SAM" id="Phobius"/>
    </source>
</evidence>
<accession>A0A9P4TG49</accession>
<feature type="transmembrane region" description="Helical" evidence="4">
    <location>
        <begin position="195"/>
        <end position="217"/>
    </location>
</feature>
<dbReference type="PANTHER" id="PTHR11360:SF281">
    <property type="entry name" value="ASPYRIDONES EFFLUX PROTEIN APDF-RELATED"/>
    <property type="match status" value="1"/>
</dbReference>
<dbReference type="InterPro" id="IPR050327">
    <property type="entry name" value="Proton-linked_MCT"/>
</dbReference>
<feature type="transmembrane region" description="Helical" evidence="4">
    <location>
        <begin position="32"/>
        <end position="55"/>
    </location>
</feature>
<gene>
    <name evidence="6" type="ORF">E8E13_006662</name>
</gene>
<feature type="transmembrane region" description="Helical" evidence="4">
    <location>
        <begin position="75"/>
        <end position="97"/>
    </location>
</feature>
<evidence type="ECO:0000256" key="2">
    <source>
        <dbReference type="ARBA" id="ARBA00006727"/>
    </source>
</evidence>
<sequence>MTEKSNSIERRGSDSTDNSETCVTKEQREGGVAAWMTVVGAVLVYYASVGFVSSFGFFNNYYSNEFLRNTPTSTIAFIGTLQIALVNSLAAVAGSLCDFYGIRWLYTGAGAGISVGLLVLSFAQPGRFWQVFLVQGLLIGFSSAFAAQPALTVVGQHFRKQRAVAMGLVNAGSSVGGIAFPLMFERLLPVLGFPWMLRVAAIKVAIMFAVAIAISTGTPIDKTRKLKLGSLVDFQGLLDIRYAVLCIGGFFGQLGQWIPSYYIKMYTNAAYPGNNVSEYFLPGGLLGDRIGRLNLLWPMVMFMACLCFFVWLLIDSLAVTVLFACLYGFGIGNLTGLIAPAVGQITPDEKLGARLGAFYSIVAVASLVGTPIGSALITNDKIREGYRWQIVFSGTALTLASLFILGSRFLHDKDLRKKW</sequence>
<keyword evidence="7" id="KW-1185">Reference proteome</keyword>
<dbReference type="Gene3D" id="1.20.1250.20">
    <property type="entry name" value="MFS general substrate transporter like domains"/>
    <property type="match status" value="2"/>
</dbReference>
<keyword evidence="4" id="KW-0472">Membrane</keyword>
<feature type="compositionally biased region" description="Basic and acidic residues" evidence="3">
    <location>
        <begin position="1"/>
        <end position="14"/>
    </location>
</feature>
<feature type="transmembrane region" description="Helical" evidence="4">
    <location>
        <begin position="104"/>
        <end position="123"/>
    </location>
</feature>
<dbReference type="GO" id="GO:0022857">
    <property type="term" value="F:transmembrane transporter activity"/>
    <property type="evidence" value="ECO:0007669"/>
    <property type="project" value="InterPro"/>
</dbReference>
<dbReference type="Proteomes" id="UP000801428">
    <property type="component" value="Unassembled WGS sequence"/>
</dbReference>
<dbReference type="InterPro" id="IPR020846">
    <property type="entry name" value="MFS_dom"/>
</dbReference>
<dbReference type="GO" id="GO:0016020">
    <property type="term" value="C:membrane"/>
    <property type="evidence" value="ECO:0007669"/>
    <property type="project" value="UniProtKB-SubCell"/>
</dbReference>